<feature type="compositionally biased region" description="Polar residues" evidence="1">
    <location>
        <begin position="102"/>
        <end position="118"/>
    </location>
</feature>
<gene>
    <name evidence="2" type="ORF">DICVIV_13801</name>
</gene>
<feature type="compositionally biased region" description="Low complexity" evidence="1">
    <location>
        <begin position="138"/>
        <end position="149"/>
    </location>
</feature>
<accession>A0A0D8X940</accession>
<dbReference type="Proteomes" id="UP000053766">
    <property type="component" value="Unassembled WGS sequence"/>
</dbReference>
<proteinExistence type="predicted"/>
<dbReference type="AlphaFoldDB" id="A0A0D8X940"/>
<organism evidence="2 3">
    <name type="scientific">Dictyocaulus viviparus</name>
    <name type="common">Bovine lungworm</name>
    <dbReference type="NCBI Taxonomy" id="29172"/>
    <lineage>
        <taxon>Eukaryota</taxon>
        <taxon>Metazoa</taxon>
        <taxon>Ecdysozoa</taxon>
        <taxon>Nematoda</taxon>
        <taxon>Chromadorea</taxon>
        <taxon>Rhabditida</taxon>
        <taxon>Rhabditina</taxon>
        <taxon>Rhabditomorpha</taxon>
        <taxon>Strongyloidea</taxon>
        <taxon>Metastrongylidae</taxon>
        <taxon>Dictyocaulus</taxon>
    </lineage>
</organism>
<name>A0A0D8X940_DICVI</name>
<evidence type="ECO:0000313" key="3">
    <source>
        <dbReference type="Proteomes" id="UP000053766"/>
    </source>
</evidence>
<reference evidence="3" key="2">
    <citation type="journal article" date="2016" name="Sci. Rep.">
        <title>Dictyocaulus viviparus genome, variome and transcriptome elucidate lungworm biology and support future intervention.</title>
        <authorList>
            <person name="McNulty S.N."/>
            <person name="Strube C."/>
            <person name="Rosa B.A."/>
            <person name="Martin J.C."/>
            <person name="Tyagi R."/>
            <person name="Choi Y.J."/>
            <person name="Wang Q."/>
            <person name="Hallsworth Pepin K."/>
            <person name="Zhang X."/>
            <person name="Ozersky P."/>
            <person name="Wilson R.K."/>
            <person name="Sternberg P.W."/>
            <person name="Gasser R.B."/>
            <person name="Mitreva M."/>
        </authorList>
    </citation>
    <scope>NUCLEOTIDE SEQUENCE [LARGE SCALE GENOMIC DNA]</scope>
    <source>
        <strain evidence="3">HannoverDv2000</strain>
    </source>
</reference>
<dbReference type="EMBL" id="KN717451">
    <property type="protein sequence ID" value="KJH40257.1"/>
    <property type="molecule type" value="Genomic_DNA"/>
</dbReference>
<feature type="compositionally biased region" description="Basic and acidic residues" evidence="1">
    <location>
        <begin position="123"/>
        <end position="137"/>
    </location>
</feature>
<reference evidence="2 3" key="1">
    <citation type="submission" date="2013-11" db="EMBL/GenBank/DDBJ databases">
        <title>Draft genome of the bovine lungworm Dictyocaulus viviparus.</title>
        <authorList>
            <person name="Mitreva M."/>
        </authorList>
    </citation>
    <scope>NUCLEOTIDE SEQUENCE [LARGE SCALE GENOMIC DNA]</scope>
    <source>
        <strain evidence="2 3">HannoverDv2000</strain>
    </source>
</reference>
<keyword evidence="3" id="KW-1185">Reference proteome</keyword>
<protein>
    <submittedName>
        <fullName evidence="2">Uncharacterized protein</fullName>
    </submittedName>
</protein>
<evidence type="ECO:0000313" key="2">
    <source>
        <dbReference type="EMBL" id="KJH40257.1"/>
    </source>
</evidence>
<evidence type="ECO:0000256" key="1">
    <source>
        <dbReference type="SAM" id="MobiDB-lite"/>
    </source>
</evidence>
<feature type="region of interest" description="Disordered" evidence="1">
    <location>
        <begin position="100"/>
        <end position="149"/>
    </location>
</feature>
<sequence length="286" mass="33141">MMNDDWQSENIFIKQELHEVENGRNVMEELKRAVRNTIARVMTFNPAGEKVKVNQSLLCEVVTEVMTIMSERFGPMWYNLAAAQYATHVQNVDNGTCEDMHQVSQQQDNECQQPQAFNPQPEPHQEPHQQRHQELHQEPQQQPSHSQPENLIQQQLSFDQNLMNALYTQAFFQAQLLLNNLAQTPLPMNATNAEQFVPKLESFNMSEPQRNIFNPCDPMMDLTPLPMPPELSSLPMSSLPPDLWPYKNHCKLSVPTASQQPIFLVYLTDNVVWFQNHLYNVTKHCF</sequence>